<dbReference type="GO" id="GO:0004252">
    <property type="term" value="F:serine-type endopeptidase activity"/>
    <property type="evidence" value="ECO:0007669"/>
    <property type="project" value="TreeGrafter"/>
</dbReference>
<keyword evidence="4 5" id="KW-0472">Membrane</keyword>
<keyword evidence="3 5" id="KW-1133">Transmembrane helix</keyword>
<evidence type="ECO:0000256" key="1">
    <source>
        <dbReference type="ARBA" id="ARBA00004141"/>
    </source>
</evidence>
<dbReference type="EMBL" id="MU129027">
    <property type="protein sequence ID" value="KAF9509859.1"/>
    <property type="molecule type" value="Genomic_DNA"/>
</dbReference>
<protein>
    <recommendedName>
        <fullName evidence="8">Peptidase S54 rhomboid domain-containing protein</fullName>
    </recommendedName>
</protein>
<name>A0A9P6DST4_9AGAM</name>
<organism evidence="6 7">
    <name type="scientific">Hydnum rufescens UP504</name>
    <dbReference type="NCBI Taxonomy" id="1448309"/>
    <lineage>
        <taxon>Eukaryota</taxon>
        <taxon>Fungi</taxon>
        <taxon>Dikarya</taxon>
        <taxon>Basidiomycota</taxon>
        <taxon>Agaricomycotina</taxon>
        <taxon>Agaricomycetes</taxon>
        <taxon>Cantharellales</taxon>
        <taxon>Hydnaceae</taxon>
        <taxon>Hydnum</taxon>
    </lineage>
</organism>
<feature type="transmembrane region" description="Helical" evidence="5">
    <location>
        <begin position="12"/>
        <end position="32"/>
    </location>
</feature>
<evidence type="ECO:0000256" key="4">
    <source>
        <dbReference type="ARBA" id="ARBA00023136"/>
    </source>
</evidence>
<feature type="transmembrane region" description="Helical" evidence="5">
    <location>
        <begin position="152"/>
        <end position="183"/>
    </location>
</feature>
<evidence type="ECO:0000313" key="7">
    <source>
        <dbReference type="Proteomes" id="UP000886523"/>
    </source>
</evidence>
<keyword evidence="7" id="KW-1185">Reference proteome</keyword>
<comment type="subcellular location">
    <subcellularLocation>
        <location evidence="1">Membrane</location>
        <topology evidence="1">Multi-pass membrane protein</topology>
    </subcellularLocation>
</comment>
<evidence type="ECO:0000256" key="5">
    <source>
        <dbReference type="SAM" id="Phobius"/>
    </source>
</evidence>
<sequence length="319" mass="35158">MSFAHAPVSKGMMIGFGISSLLAAIFDVKHYFHLQLVPHVSRDHQYWRLLTHQLVVGNSSELLVLELLLYNVSLHIERSFGGPKCECILPPVSLMLSSLLSFVSLLVFHRLGLNHIPAGPVSLIMSIVYQHARIVPPSYTFRIMNFDLTNKIFIYILALQLVIYSPPGSVAAAGTGILAGILYRSDFVGLKRYRLSGRFQSFSSRFLVPLIGSTQAPRRHNRALPDEVNWSAGRDVVTTAPASRSAQAQNSPAPRTSSVLNQWVDELTGRGQASGMRVPTNAEIGQLAVVFPDAPRDAIVTALQRRSAFPLPVIWRAPN</sequence>
<dbReference type="InterPro" id="IPR035952">
    <property type="entry name" value="Rhomboid-like_sf"/>
</dbReference>
<evidence type="ECO:0000256" key="2">
    <source>
        <dbReference type="ARBA" id="ARBA00022692"/>
    </source>
</evidence>
<dbReference type="Proteomes" id="UP000886523">
    <property type="component" value="Unassembled WGS sequence"/>
</dbReference>
<dbReference type="SUPFAM" id="SSF144091">
    <property type="entry name" value="Rhomboid-like"/>
    <property type="match status" value="1"/>
</dbReference>
<evidence type="ECO:0000256" key="3">
    <source>
        <dbReference type="ARBA" id="ARBA00022989"/>
    </source>
</evidence>
<dbReference type="Gene3D" id="1.20.1540.10">
    <property type="entry name" value="Rhomboid-like"/>
    <property type="match status" value="1"/>
</dbReference>
<dbReference type="AlphaFoldDB" id="A0A9P6DST4"/>
<accession>A0A9P6DST4</accession>
<dbReference type="PANTHER" id="PTHR43066:SF21">
    <property type="entry name" value="UBIQUITIN-ASSOCIATED DOMAIN-CONTAINING PROTEIN 2"/>
    <property type="match status" value="1"/>
</dbReference>
<evidence type="ECO:0008006" key="8">
    <source>
        <dbReference type="Google" id="ProtNLM"/>
    </source>
</evidence>
<gene>
    <name evidence="6" type="ORF">BS47DRAFT_1300897</name>
</gene>
<dbReference type="PANTHER" id="PTHR43066">
    <property type="entry name" value="RHOMBOID-RELATED PROTEIN"/>
    <property type="match status" value="1"/>
</dbReference>
<dbReference type="GO" id="GO:0016020">
    <property type="term" value="C:membrane"/>
    <property type="evidence" value="ECO:0007669"/>
    <property type="project" value="UniProtKB-SubCell"/>
</dbReference>
<evidence type="ECO:0000313" key="6">
    <source>
        <dbReference type="EMBL" id="KAF9509859.1"/>
    </source>
</evidence>
<comment type="caution">
    <text evidence="6">The sequence shown here is derived from an EMBL/GenBank/DDBJ whole genome shotgun (WGS) entry which is preliminary data.</text>
</comment>
<reference evidence="6" key="1">
    <citation type="journal article" date="2020" name="Nat. Commun.">
        <title>Large-scale genome sequencing of mycorrhizal fungi provides insights into the early evolution of symbiotic traits.</title>
        <authorList>
            <person name="Miyauchi S."/>
            <person name="Kiss E."/>
            <person name="Kuo A."/>
            <person name="Drula E."/>
            <person name="Kohler A."/>
            <person name="Sanchez-Garcia M."/>
            <person name="Morin E."/>
            <person name="Andreopoulos B."/>
            <person name="Barry K.W."/>
            <person name="Bonito G."/>
            <person name="Buee M."/>
            <person name="Carver A."/>
            <person name="Chen C."/>
            <person name="Cichocki N."/>
            <person name="Clum A."/>
            <person name="Culley D."/>
            <person name="Crous P.W."/>
            <person name="Fauchery L."/>
            <person name="Girlanda M."/>
            <person name="Hayes R.D."/>
            <person name="Keri Z."/>
            <person name="LaButti K."/>
            <person name="Lipzen A."/>
            <person name="Lombard V."/>
            <person name="Magnuson J."/>
            <person name="Maillard F."/>
            <person name="Murat C."/>
            <person name="Nolan M."/>
            <person name="Ohm R.A."/>
            <person name="Pangilinan J."/>
            <person name="Pereira M.F."/>
            <person name="Perotto S."/>
            <person name="Peter M."/>
            <person name="Pfister S."/>
            <person name="Riley R."/>
            <person name="Sitrit Y."/>
            <person name="Stielow J.B."/>
            <person name="Szollosi G."/>
            <person name="Zifcakova L."/>
            <person name="Stursova M."/>
            <person name="Spatafora J.W."/>
            <person name="Tedersoo L."/>
            <person name="Vaario L.M."/>
            <person name="Yamada A."/>
            <person name="Yan M."/>
            <person name="Wang P."/>
            <person name="Xu J."/>
            <person name="Bruns T."/>
            <person name="Baldrian P."/>
            <person name="Vilgalys R."/>
            <person name="Dunand C."/>
            <person name="Henrissat B."/>
            <person name="Grigoriev I.V."/>
            <person name="Hibbett D."/>
            <person name="Nagy L.G."/>
            <person name="Martin F.M."/>
        </authorList>
    </citation>
    <scope>NUCLEOTIDE SEQUENCE</scope>
    <source>
        <strain evidence="6">UP504</strain>
    </source>
</reference>
<dbReference type="OrthoDB" id="272778at2759"/>
<proteinExistence type="predicted"/>
<keyword evidence="2 5" id="KW-0812">Transmembrane</keyword>